<dbReference type="CDD" id="cd00104">
    <property type="entry name" value="KAZAL_FS"/>
    <property type="match status" value="1"/>
</dbReference>
<sequence length="447" mass="46295">MTPAPVCGADGITYANACVATCQGITIAAPTACQGAGTPTAAAATASASVFSKSIAAAATVGRAVVNKHRAEGFSFVARVRPNPRARPLYPTTIQTAAANRAAAQPAPVLRVDNAGGGLADMYALSAPATNAPAAAGPAAASIPPRPASGQPRRSRALLQGNNIGGDDRMDTEMIAHVMPLSAVGLVDLGDGTCSGALVGPRTVLTAGHCVWSASTWKWSYPWFHPNLHGDNKTHCHAGSHPRRCYTPRRVDWETMNIMRKPIYCGDGCMLGRDIPFDIAGKWGAALVPVVRQSWHACSSSGALSAALSALQGQIPTPFAGPGPATAVIILAEDVSSYGYFGFGYSCSSSAQTKFPVTTAGYPGDKLRNYLYTSVHLSDQPTVTIPMCPATRAAITSNLDVSAGQSGSPIWSPDGYVRAVHSGAGGGDSYHVPIDQAAFNFIAKYRK</sequence>
<dbReference type="Pfam" id="PF07648">
    <property type="entry name" value="Kazal_2"/>
    <property type="match status" value="1"/>
</dbReference>
<organism evidence="5 6">
    <name type="scientific">Chlorella ohadii</name>
    <dbReference type="NCBI Taxonomy" id="2649997"/>
    <lineage>
        <taxon>Eukaryota</taxon>
        <taxon>Viridiplantae</taxon>
        <taxon>Chlorophyta</taxon>
        <taxon>core chlorophytes</taxon>
        <taxon>Trebouxiophyceae</taxon>
        <taxon>Chlorellales</taxon>
        <taxon>Chlorellaceae</taxon>
        <taxon>Chlorella clade</taxon>
        <taxon>Chlorella</taxon>
    </lineage>
</organism>
<dbReference type="InterPro" id="IPR050966">
    <property type="entry name" value="Glutamyl_endopeptidase"/>
</dbReference>
<dbReference type="GO" id="GO:0006508">
    <property type="term" value="P:proteolysis"/>
    <property type="evidence" value="ECO:0007669"/>
    <property type="project" value="InterPro"/>
</dbReference>
<dbReference type="InterPro" id="IPR009003">
    <property type="entry name" value="Peptidase_S1_PA"/>
</dbReference>
<keyword evidence="6" id="KW-1185">Reference proteome</keyword>
<feature type="compositionally biased region" description="Low complexity" evidence="3">
    <location>
        <begin position="134"/>
        <end position="143"/>
    </location>
</feature>
<evidence type="ECO:0000313" key="5">
    <source>
        <dbReference type="EMBL" id="KAI7839453.1"/>
    </source>
</evidence>
<accession>A0AAD5DN84</accession>
<dbReference type="Gene3D" id="3.30.60.30">
    <property type="match status" value="1"/>
</dbReference>
<dbReference type="InterPro" id="IPR018114">
    <property type="entry name" value="TRYPSIN_HIS"/>
</dbReference>
<gene>
    <name evidence="5" type="ORF">COHA_006854</name>
</gene>
<evidence type="ECO:0000313" key="6">
    <source>
        <dbReference type="Proteomes" id="UP001205105"/>
    </source>
</evidence>
<dbReference type="SUPFAM" id="SSF100895">
    <property type="entry name" value="Kazal-type serine protease inhibitors"/>
    <property type="match status" value="1"/>
</dbReference>
<dbReference type="InterPro" id="IPR043504">
    <property type="entry name" value="Peptidase_S1_PA_chymotrypsin"/>
</dbReference>
<evidence type="ECO:0000256" key="3">
    <source>
        <dbReference type="SAM" id="MobiDB-lite"/>
    </source>
</evidence>
<dbReference type="PANTHER" id="PTHR15462">
    <property type="entry name" value="SERINE PROTEASE"/>
    <property type="match status" value="1"/>
</dbReference>
<evidence type="ECO:0000256" key="2">
    <source>
        <dbReference type="ARBA" id="ARBA00022729"/>
    </source>
</evidence>
<dbReference type="Gene3D" id="2.40.10.10">
    <property type="entry name" value="Trypsin-like serine proteases"/>
    <property type="match status" value="2"/>
</dbReference>
<feature type="region of interest" description="Disordered" evidence="3">
    <location>
        <begin position="134"/>
        <end position="154"/>
    </location>
</feature>
<protein>
    <recommendedName>
        <fullName evidence="4">Kazal-like domain-containing protein</fullName>
    </recommendedName>
</protein>
<evidence type="ECO:0000259" key="4">
    <source>
        <dbReference type="PROSITE" id="PS51465"/>
    </source>
</evidence>
<dbReference type="InterPro" id="IPR002350">
    <property type="entry name" value="Kazal_dom"/>
</dbReference>
<feature type="domain" description="Kazal-like" evidence="4">
    <location>
        <begin position="1"/>
        <end position="35"/>
    </location>
</feature>
<name>A0AAD5DN84_9CHLO</name>
<keyword evidence="2" id="KW-0732">Signal</keyword>
<comment type="caution">
    <text evidence="5">The sequence shown here is derived from an EMBL/GenBank/DDBJ whole genome shotgun (WGS) entry which is preliminary data.</text>
</comment>
<dbReference type="InterPro" id="IPR001254">
    <property type="entry name" value="Trypsin_dom"/>
</dbReference>
<reference evidence="5" key="1">
    <citation type="submission" date="2020-11" db="EMBL/GenBank/DDBJ databases">
        <title>Chlorella ohadii genome sequencing and assembly.</title>
        <authorList>
            <person name="Murik O."/>
            <person name="Treves H."/>
            <person name="Kedem I."/>
            <person name="Shotland Y."/>
            <person name="Kaplan A."/>
        </authorList>
    </citation>
    <scope>NUCLEOTIDE SEQUENCE</scope>
    <source>
        <strain evidence="5">1</strain>
    </source>
</reference>
<dbReference type="Pfam" id="PF00089">
    <property type="entry name" value="Trypsin"/>
    <property type="match status" value="1"/>
</dbReference>
<dbReference type="EMBL" id="JADXDR010000101">
    <property type="protein sequence ID" value="KAI7839453.1"/>
    <property type="molecule type" value="Genomic_DNA"/>
</dbReference>
<dbReference type="SUPFAM" id="SSF50494">
    <property type="entry name" value="Trypsin-like serine proteases"/>
    <property type="match status" value="1"/>
</dbReference>
<dbReference type="InterPro" id="IPR036058">
    <property type="entry name" value="Kazal_dom_sf"/>
</dbReference>
<comment type="similarity">
    <text evidence="1">Belongs to the peptidase S1 family.</text>
</comment>
<evidence type="ECO:0000256" key="1">
    <source>
        <dbReference type="ARBA" id="ARBA00007664"/>
    </source>
</evidence>
<dbReference type="PANTHER" id="PTHR15462:SF8">
    <property type="entry name" value="SERINE PROTEASE"/>
    <property type="match status" value="1"/>
</dbReference>
<proteinExistence type="inferred from homology"/>
<dbReference type="Proteomes" id="UP001205105">
    <property type="component" value="Unassembled WGS sequence"/>
</dbReference>
<dbReference type="GO" id="GO:0004252">
    <property type="term" value="F:serine-type endopeptidase activity"/>
    <property type="evidence" value="ECO:0007669"/>
    <property type="project" value="InterPro"/>
</dbReference>
<dbReference type="PROSITE" id="PS51465">
    <property type="entry name" value="KAZAL_2"/>
    <property type="match status" value="1"/>
</dbReference>
<dbReference type="AlphaFoldDB" id="A0AAD5DN84"/>
<dbReference type="PROSITE" id="PS00134">
    <property type="entry name" value="TRYPSIN_HIS"/>
    <property type="match status" value="1"/>
</dbReference>